<dbReference type="OrthoDB" id="5981550at2759"/>
<dbReference type="GO" id="GO:0005737">
    <property type="term" value="C:cytoplasm"/>
    <property type="evidence" value="ECO:0007669"/>
    <property type="project" value="TreeGrafter"/>
</dbReference>
<dbReference type="AlphaFoldDB" id="C1MHX7"/>
<protein>
    <submittedName>
        <fullName evidence="2">Predicted protein</fullName>
    </submittedName>
</protein>
<dbReference type="SUPFAM" id="SSF50985">
    <property type="entry name" value="RCC1/BLIP-II"/>
    <property type="match status" value="2"/>
</dbReference>
<feature type="repeat" description="RCC1" evidence="1">
    <location>
        <begin position="213"/>
        <end position="285"/>
    </location>
</feature>
<dbReference type="EMBL" id="GG663735">
    <property type="protein sequence ID" value="EEH60819.1"/>
    <property type="molecule type" value="Genomic_DNA"/>
</dbReference>
<dbReference type="PROSITE" id="PS00626">
    <property type="entry name" value="RCC1_2"/>
    <property type="match status" value="1"/>
</dbReference>
<evidence type="ECO:0000256" key="1">
    <source>
        <dbReference type="PROSITE-ProRule" id="PRU00235"/>
    </source>
</evidence>
<dbReference type="Gene3D" id="2.130.10.30">
    <property type="entry name" value="Regulator of chromosome condensation 1/beta-lactamase-inhibitor protein II"/>
    <property type="match status" value="2"/>
</dbReference>
<dbReference type="PANTHER" id="PTHR45982:SF1">
    <property type="entry name" value="REGULATOR OF CHROMOSOME CONDENSATION"/>
    <property type="match status" value="1"/>
</dbReference>
<evidence type="ECO:0000313" key="3">
    <source>
        <dbReference type="Proteomes" id="UP000001876"/>
    </source>
</evidence>
<organism evidence="3">
    <name type="scientific">Micromonas pusilla (strain CCMP1545)</name>
    <name type="common">Picoplanktonic green alga</name>
    <dbReference type="NCBI Taxonomy" id="564608"/>
    <lineage>
        <taxon>Eukaryota</taxon>
        <taxon>Viridiplantae</taxon>
        <taxon>Chlorophyta</taxon>
        <taxon>Mamiellophyceae</taxon>
        <taxon>Mamiellales</taxon>
        <taxon>Mamiellaceae</taxon>
        <taxon>Micromonas</taxon>
    </lineage>
</organism>
<proteinExistence type="predicted"/>
<sequence length="576" mass="61152">MATAGNALATSPHAAEAIRLAVVRSAAVGVLSPLDLAALDIALRPAMPSSSSSLREDAAEAAARGHLPSLYDSSAVAGAVDAAGRPRPPRGATSWTAVHRRAYVSVKDCRLAVASGGRAQDVAARVDDDGTLWTWGGNETFLLGLVEDVDDDSEDDEWDEDIQNERRLERSRGYYATPRRVAFPPTAAGAFGRVRVAGISLGAYHALSCDATGRAWSWGGRPVEWAAMGDRDVLAALGRDVGPTERFEKYQVPGLVEFADGGGAATPFVVSVAAGARHSVAVDVAGDAYAWGSDSKGQLGLGYDPDAIFGVEHEVHDRYFDRATKVRALSDRGVRVVLAAAGRHVTMYLDEDGFVYKAFCNAATIGYVAVTGEHGQRQTRSSIPRREEHIPPMTHLSIGTEHALAVDRDGGLWGFGDGRGGLTGRVTSAFAGPSRRGVFRRVASDADAVRASRAYAGESHSVVLTRDGRLVGFGDDRGGALPYEDDGFRIFDSSLPRFLAAPRREGRDDHAPHVVTAVACGGFTATPPSYDAKWHKNALCVAVSAEDGQLYAWGTPGPWLGTSWNEDLRGPVAVFE</sequence>
<dbReference type="InterPro" id="IPR051553">
    <property type="entry name" value="Ran_GTPase-activating"/>
</dbReference>
<dbReference type="GO" id="GO:0005085">
    <property type="term" value="F:guanyl-nucleotide exchange factor activity"/>
    <property type="evidence" value="ECO:0007669"/>
    <property type="project" value="TreeGrafter"/>
</dbReference>
<accession>C1MHX7</accession>
<dbReference type="RefSeq" id="XP_003055567.1">
    <property type="nucleotide sequence ID" value="XM_003055521.1"/>
</dbReference>
<dbReference type="InterPro" id="IPR000408">
    <property type="entry name" value="Reg_chr_condens"/>
</dbReference>
<dbReference type="PROSITE" id="PS50012">
    <property type="entry name" value="RCC1_3"/>
    <property type="match status" value="3"/>
</dbReference>
<dbReference type="eggNOG" id="KOG1426">
    <property type="taxonomic scope" value="Eukaryota"/>
</dbReference>
<name>C1MHX7_MICPC</name>
<reference evidence="2 3" key="1">
    <citation type="journal article" date="2009" name="Science">
        <title>Green evolution and dynamic adaptations revealed by genomes of the marine picoeukaryotes Micromonas.</title>
        <authorList>
            <person name="Worden A.Z."/>
            <person name="Lee J.H."/>
            <person name="Mock T."/>
            <person name="Rouze P."/>
            <person name="Simmons M.P."/>
            <person name="Aerts A.L."/>
            <person name="Allen A.E."/>
            <person name="Cuvelier M.L."/>
            <person name="Derelle E."/>
            <person name="Everett M.V."/>
            <person name="Foulon E."/>
            <person name="Grimwood J."/>
            <person name="Gundlach H."/>
            <person name="Henrissat B."/>
            <person name="Napoli C."/>
            <person name="McDonald S.M."/>
            <person name="Parker M.S."/>
            <person name="Rombauts S."/>
            <person name="Salamov A."/>
            <person name="Von Dassow P."/>
            <person name="Badger J.H."/>
            <person name="Coutinho P.M."/>
            <person name="Demir E."/>
            <person name="Dubchak I."/>
            <person name="Gentemann C."/>
            <person name="Eikrem W."/>
            <person name="Gready J.E."/>
            <person name="John U."/>
            <person name="Lanier W."/>
            <person name="Lindquist E.A."/>
            <person name="Lucas S."/>
            <person name="Mayer K.F."/>
            <person name="Moreau H."/>
            <person name="Not F."/>
            <person name="Otillar R."/>
            <person name="Panaud O."/>
            <person name="Pangilinan J."/>
            <person name="Paulsen I."/>
            <person name="Piegu B."/>
            <person name="Poliakov A."/>
            <person name="Robbens S."/>
            <person name="Schmutz J."/>
            <person name="Toulza E."/>
            <person name="Wyss T."/>
            <person name="Zelensky A."/>
            <person name="Zhou K."/>
            <person name="Armbrust E.V."/>
            <person name="Bhattacharya D."/>
            <person name="Goodenough U.W."/>
            <person name="Van de Peer Y."/>
            <person name="Grigoriev I.V."/>
        </authorList>
    </citation>
    <scope>NUCLEOTIDE SEQUENCE [LARGE SCALE GENOMIC DNA]</scope>
    <source>
        <strain evidence="2 3">CCMP1545</strain>
    </source>
</reference>
<dbReference type="Proteomes" id="UP000001876">
    <property type="component" value="Unassembled WGS sequence"/>
</dbReference>
<keyword evidence="3" id="KW-1185">Reference proteome</keyword>
<feature type="repeat" description="RCC1" evidence="1">
    <location>
        <begin position="130"/>
        <end position="212"/>
    </location>
</feature>
<dbReference type="InterPro" id="IPR009091">
    <property type="entry name" value="RCC1/BLIP-II"/>
</dbReference>
<dbReference type="Pfam" id="PF13540">
    <property type="entry name" value="RCC1_2"/>
    <property type="match status" value="1"/>
</dbReference>
<dbReference type="STRING" id="564608.C1MHX7"/>
<dbReference type="KEGG" id="mpp:MICPUCDRAFT_37978"/>
<evidence type="ECO:0000313" key="2">
    <source>
        <dbReference type="EMBL" id="EEH60819.1"/>
    </source>
</evidence>
<dbReference type="PANTHER" id="PTHR45982">
    <property type="entry name" value="REGULATOR OF CHROMOSOME CONDENSATION"/>
    <property type="match status" value="1"/>
</dbReference>
<dbReference type="PRINTS" id="PR00633">
    <property type="entry name" value="RCCNDNSATION"/>
</dbReference>
<feature type="repeat" description="RCC1" evidence="1">
    <location>
        <begin position="286"/>
        <end position="352"/>
    </location>
</feature>
<gene>
    <name evidence="2" type="ORF">MICPUCDRAFT_37978</name>
</gene>
<dbReference type="GeneID" id="9681033"/>